<dbReference type="RefSeq" id="WP_257596696.1">
    <property type="nucleotide sequence ID" value="NZ_JANKHH010000007.1"/>
</dbReference>
<proteinExistence type="predicted"/>
<name>A0ABT1XT82_9SPHN</name>
<gene>
    <name evidence="1" type="ORF">NSO95_12940</name>
</gene>
<accession>A0ABT1XT82</accession>
<dbReference type="EMBL" id="JANKHH010000007">
    <property type="protein sequence ID" value="MCR2834849.1"/>
    <property type="molecule type" value="Genomic_DNA"/>
</dbReference>
<dbReference type="Proteomes" id="UP001206067">
    <property type="component" value="Unassembled WGS sequence"/>
</dbReference>
<reference evidence="1 2" key="1">
    <citation type="submission" date="2022-08" db="EMBL/GenBank/DDBJ databases">
        <title>Polyphasic taxonomy analysis of Qipengyuania sp.RS5-5.</title>
        <authorList>
            <person name="Xamxidin M."/>
            <person name="Wu M."/>
        </authorList>
    </citation>
    <scope>NUCLEOTIDE SEQUENCE [LARGE SCALE GENOMIC DNA]</scope>
    <source>
        <strain evidence="1 2">RS5-5</strain>
    </source>
</reference>
<sequence length="161" mass="17740">MAPAIGQDDAAAPPAVNYLENLKQCQAIEADADRLACYDQAVGRVVTASEEGEVRLVDREDVQKTRRRLFGFTIPDLGIFGGDDEGDMAMLESTVKRVVSIRRDTIVFEIEEGSIWQIDDAPPRVLRRLDSGTPVVFKKAALGSYFIRVDGQTGVKGKRIQ</sequence>
<comment type="caution">
    <text evidence="1">The sequence shown here is derived from an EMBL/GenBank/DDBJ whole genome shotgun (WGS) entry which is preliminary data.</text>
</comment>
<keyword evidence="2" id="KW-1185">Reference proteome</keyword>
<evidence type="ECO:0000313" key="2">
    <source>
        <dbReference type="Proteomes" id="UP001206067"/>
    </source>
</evidence>
<protein>
    <submittedName>
        <fullName evidence="1">Uncharacterized protein</fullName>
    </submittedName>
</protein>
<evidence type="ECO:0000313" key="1">
    <source>
        <dbReference type="EMBL" id="MCR2834849.1"/>
    </source>
</evidence>
<organism evidence="1 2">
    <name type="scientific">Parerythrobacter lacustris</name>
    <dbReference type="NCBI Taxonomy" id="2969984"/>
    <lineage>
        <taxon>Bacteria</taxon>
        <taxon>Pseudomonadati</taxon>
        <taxon>Pseudomonadota</taxon>
        <taxon>Alphaproteobacteria</taxon>
        <taxon>Sphingomonadales</taxon>
        <taxon>Erythrobacteraceae</taxon>
        <taxon>Parerythrobacter</taxon>
    </lineage>
</organism>